<sequence length="169" mass="18570">MSAPAYYFAYGSNMNPARVAARIGETRVALAGVLRDYRLCFDKASRVPGISHANVVASQGAWVEGVLIGLTHPEQIQAMDPFEGYPQEYQRHRLPVHSEEGVIDAWVYIARPGTTGAGLQPAREYLAHLLHGRAFLSSEYHAWLADFSSVTGLDEETLMQLGVSRHDSG</sequence>
<evidence type="ECO:0000313" key="5">
    <source>
        <dbReference type="Proteomes" id="UP000319812"/>
    </source>
</evidence>
<organism evidence="4 5">
    <name type="scientific">Halomonas halmophila</name>
    <dbReference type="NCBI Taxonomy" id="252"/>
    <lineage>
        <taxon>Bacteria</taxon>
        <taxon>Pseudomonadati</taxon>
        <taxon>Pseudomonadota</taxon>
        <taxon>Gammaproteobacteria</taxon>
        <taxon>Oceanospirillales</taxon>
        <taxon>Halomonadaceae</taxon>
        <taxon>Halomonas</taxon>
    </lineage>
</organism>
<evidence type="ECO:0000313" key="4">
    <source>
        <dbReference type="EMBL" id="GED22053.1"/>
    </source>
</evidence>
<keyword evidence="5" id="KW-1185">Reference proteome</keyword>
<keyword evidence="1" id="KW-0456">Lyase</keyword>
<evidence type="ECO:0000256" key="1">
    <source>
        <dbReference type="ARBA" id="ARBA00023239"/>
    </source>
</evidence>
<proteinExistence type="predicted"/>
<gene>
    <name evidence="4" type="ORF">HHA01_10300</name>
</gene>
<accession>A0A4Y4EY95</accession>
<dbReference type="RefSeq" id="WP_246053820.1">
    <property type="nucleotide sequence ID" value="NZ_BJOC01000015.1"/>
</dbReference>
<dbReference type="InterPro" id="IPR013024">
    <property type="entry name" value="GGCT-like"/>
</dbReference>
<dbReference type="EMBL" id="BJOC01000015">
    <property type="protein sequence ID" value="GED22053.1"/>
    <property type="molecule type" value="Genomic_DNA"/>
</dbReference>
<dbReference type="CDD" id="cd06661">
    <property type="entry name" value="GGCT_like"/>
    <property type="match status" value="1"/>
</dbReference>
<reference evidence="4 5" key="1">
    <citation type="submission" date="2019-06" db="EMBL/GenBank/DDBJ databases">
        <title>Whole genome shotgun sequence of Halomonas halmophila NBRC 15537.</title>
        <authorList>
            <person name="Hosoyama A."/>
            <person name="Uohara A."/>
            <person name="Ohji S."/>
            <person name="Ichikawa N."/>
        </authorList>
    </citation>
    <scope>NUCLEOTIDE SEQUENCE [LARGE SCALE GENOMIC DNA]</scope>
    <source>
        <strain evidence="4 5">NBRC 15537</strain>
    </source>
</reference>
<dbReference type="Gene3D" id="3.10.490.10">
    <property type="entry name" value="Gamma-glutamyl cyclotransferase-like"/>
    <property type="match status" value="1"/>
</dbReference>
<dbReference type="AlphaFoldDB" id="A0A4Y4EY95"/>
<feature type="active site" description="Proton acceptor" evidence="2">
    <location>
        <position position="83"/>
    </location>
</feature>
<dbReference type="InterPro" id="IPR009288">
    <property type="entry name" value="AIG2-like_dom"/>
</dbReference>
<protein>
    <submittedName>
        <fullName evidence="4">Gamma-glutamylcyclotransferase</fullName>
    </submittedName>
</protein>
<dbReference type="GO" id="GO:0016740">
    <property type="term" value="F:transferase activity"/>
    <property type="evidence" value="ECO:0007669"/>
    <property type="project" value="UniProtKB-KW"/>
</dbReference>
<dbReference type="InterPro" id="IPR017939">
    <property type="entry name" value="G-Glutamylcylcotransferase"/>
</dbReference>
<dbReference type="Proteomes" id="UP000319812">
    <property type="component" value="Unassembled WGS sequence"/>
</dbReference>
<dbReference type="SUPFAM" id="SSF110857">
    <property type="entry name" value="Gamma-glutamyl cyclotransferase-like"/>
    <property type="match status" value="1"/>
</dbReference>
<comment type="caution">
    <text evidence="4">The sequence shown here is derived from an EMBL/GenBank/DDBJ whole genome shotgun (WGS) entry which is preliminary data.</text>
</comment>
<keyword evidence="4" id="KW-0808">Transferase</keyword>
<evidence type="ECO:0000256" key="2">
    <source>
        <dbReference type="PIRSR" id="PIRSR617939-1"/>
    </source>
</evidence>
<name>A0A4Y4EY95_9GAMM</name>
<dbReference type="PANTHER" id="PTHR12935:SF0">
    <property type="entry name" value="GAMMA-GLUTAMYLCYCLOTRANSFERASE"/>
    <property type="match status" value="1"/>
</dbReference>
<dbReference type="GO" id="GO:0003839">
    <property type="term" value="F:gamma-glutamylcyclotransferase activity"/>
    <property type="evidence" value="ECO:0007669"/>
    <property type="project" value="InterPro"/>
</dbReference>
<dbReference type="Pfam" id="PF06094">
    <property type="entry name" value="GGACT"/>
    <property type="match status" value="1"/>
</dbReference>
<feature type="domain" description="Gamma-glutamylcyclotransferase AIG2-like" evidence="3">
    <location>
        <begin position="7"/>
        <end position="114"/>
    </location>
</feature>
<evidence type="ECO:0000259" key="3">
    <source>
        <dbReference type="Pfam" id="PF06094"/>
    </source>
</evidence>
<dbReference type="PANTHER" id="PTHR12935">
    <property type="entry name" value="GAMMA-GLUTAMYLCYCLOTRANSFERASE"/>
    <property type="match status" value="1"/>
</dbReference>
<dbReference type="InterPro" id="IPR036568">
    <property type="entry name" value="GGCT-like_sf"/>
</dbReference>